<name>A0A0G4ICK9_9ALVE</name>
<proteinExistence type="predicted"/>
<sequence>MYRMGTCVLERHFGRYKNARPEFTVLQMIQQEKRYAVVQEETLGGAITGGGDAKDQGYRDLNLLISNLEKKAVASLAPQTPQGLLTFLNKTWSNVKPLFEVLSLESPFGKVFASWSEVRTAYSDAIIESGCKADQRTDAHVDLTAESRRQTHRTSPTAERQRMQAATNMAEKRQTLKQKKKATENRESAAASTDSPNLENMKVDSDGYMTIEVEIKILLEANDEGDLKEGFLGSRVHQPVKKTDGEVPRSITRPRADHNWKTGVLQDVALLVGVERVVDLKLSCAGLVLTGQVAVMVLVKPLSC</sequence>
<evidence type="ECO:0000256" key="1">
    <source>
        <dbReference type="SAM" id="MobiDB-lite"/>
    </source>
</evidence>
<dbReference type="AlphaFoldDB" id="A0A0G4ICK9"/>
<evidence type="ECO:0000313" key="2">
    <source>
        <dbReference type="EMBL" id="CEM54805.1"/>
    </source>
</evidence>
<gene>
    <name evidence="2" type="ORF">Cvel_2251</name>
</gene>
<reference evidence="2" key="1">
    <citation type="submission" date="2014-11" db="EMBL/GenBank/DDBJ databases">
        <authorList>
            <person name="Otto D Thomas"/>
            <person name="Naeem Raeece"/>
        </authorList>
    </citation>
    <scope>NUCLEOTIDE SEQUENCE</scope>
</reference>
<organism evidence="2">
    <name type="scientific">Chromera velia CCMP2878</name>
    <dbReference type="NCBI Taxonomy" id="1169474"/>
    <lineage>
        <taxon>Eukaryota</taxon>
        <taxon>Sar</taxon>
        <taxon>Alveolata</taxon>
        <taxon>Colpodellida</taxon>
        <taxon>Chromeraceae</taxon>
        <taxon>Chromera</taxon>
    </lineage>
</organism>
<feature type="region of interest" description="Disordered" evidence="1">
    <location>
        <begin position="142"/>
        <end position="201"/>
    </location>
</feature>
<dbReference type="EMBL" id="CDMZ01005820">
    <property type="protein sequence ID" value="CEM54805.1"/>
    <property type="molecule type" value="Genomic_DNA"/>
</dbReference>
<accession>A0A0G4ICK9</accession>
<dbReference type="VEuPathDB" id="CryptoDB:Cvel_2251"/>
<protein>
    <submittedName>
        <fullName evidence="2">Uncharacterized protein</fullName>
    </submittedName>
</protein>